<evidence type="ECO:0000313" key="4">
    <source>
        <dbReference type="Proteomes" id="UP000006833"/>
    </source>
</evidence>
<feature type="compositionally biased region" description="Polar residues" evidence="1">
    <location>
        <begin position="241"/>
        <end position="250"/>
    </location>
</feature>
<accession>A8LLW2</accession>
<feature type="region of interest" description="Disordered" evidence="1">
    <location>
        <begin position="231"/>
        <end position="250"/>
    </location>
</feature>
<evidence type="ECO:0000313" key="3">
    <source>
        <dbReference type="EMBL" id="ABV94871.1"/>
    </source>
</evidence>
<dbReference type="PANTHER" id="PTHR43194">
    <property type="entry name" value="HYDROLASE ALPHA/BETA FOLD FAMILY"/>
    <property type="match status" value="1"/>
</dbReference>
<reference evidence="4" key="1">
    <citation type="journal article" date="2010" name="ISME J.">
        <title>The complete genome sequence of the algal symbiont Dinoroseobacter shibae: a hitchhiker's guide to life in the sea.</title>
        <authorList>
            <person name="Wagner-Dobler I."/>
            <person name="Ballhausen B."/>
            <person name="Berger M."/>
            <person name="Brinkhoff T."/>
            <person name="Buchholz I."/>
            <person name="Bunk B."/>
            <person name="Cypionka H."/>
            <person name="Daniel R."/>
            <person name="Drepper T."/>
            <person name="Gerdts G."/>
            <person name="Hahnke S."/>
            <person name="Han C."/>
            <person name="Jahn D."/>
            <person name="Kalhoefer D."/>
            <person name="Kiss H."/>
            <person name="Klenk H.P."/>
            <person name="Kyrpides N."/>
            <person name="Liebl W."/>
            <person name="Liesegang H."/>
            <person name="Meincke L."/>
            <person name="Pati A."/>
            <person name="Petersen J."/>
            <person name="Piekarski T."/>
            <person name="Pommerenke C."/>
            <person name="Pradella S."/>
            <person name="Pukall R."/>
            <person name="Rabus R."/>
            <person name="Stackebrandt E."/>
            <person name="Thole S."/>
            <person name="Thompson L."/>
            <person name="Tielen P."/>
            <person name="Tomasch J."/>
            <person name="von Jan M."/>
            <person name="Wanphrut N."/>
            <person name="Wichels A."/>
            <person name="Zech H."/>
            <person name="Simon M."/>
        </authorList>
    </citation>
    <scope>NUCLEOTIDE SEQUENCE [LARGE SCALE GENOMIC DNA]</scope>
    <source>
        <strain evidence="4">DSM 16493 / NCIMB 14021 / DFL 12</strain>
    </source>
</reference>
<dbReference type="Proteomes" id="UP000006833">
    <property type="component" value="Chromosome"/>
</dbReference>
<organism evidence="3 4">
    <name type="scientific">Dinoroseobacter shibae (strain DSM 16493 / NCIMB 14021 / DFL 12)</name>
    <dbReference type="NCBI Taxonomy" id="398580"/>
    <lineage>
        <taxon>Bacteria</taxon>
        <taxon>Pseudomonadati</taxon>
        <taxon>Pseudomonadota</taxon>
        <taxon>Alphaproteobacteria</taxon>
        <taxon>Rhodobacterales</taxon>
        <taxon>Roseobacteraceae</taxon>
        <taxon>Dinoroseobacter</taxon>
    </lineage>
</organism>
<dbReference type="EMBL" id="CP000830">
    <property type="protein sequence ID" value="ABV94871.1"/>
    <property type="molecule type" value="Genomic_DNA"/>
</dbReference>
<gene>
    <name evidence="3" type="ordered locus">Dshi_3138</name>
</gene>
<feature type="domain" description="AB hydrolase-1" evidence="2">
    <location>
        <begin position="10"/>
        <end position="223"/>
    </location>
</feature>
<proteinExistence type="predicted"/>
<dbReference type="InterPro" id="IPR029058">
    <property type="entry name" value="AB_hydrolase_fold"/>
</dbReference>
<dbReference type="SUPFAM" id="SSF53474">
    <property type="entry name" value="alpha/beta-Hydrolases"/>
    <property type="match status" value="1"/>
</dbReference>
<dbReference type="Pfam" id="PF12697">
    <property type="entry name" value="Abhydrolase_6"/>
    <property type="match status" value="1"/>
</dbReference>
<dbReference type="AlphaFoldDB" id="A8LLW2"/>
<keyword evidence="4" id="KW-1185">Reference proteome</keyword>
<dbReference type="HOGENOM" id="CLU_020336_29_1_5"/>
<dbReference type="InterPro" id="IPR000073">
    <property type="entry name" value="AB_hydrolase_1"/>
</dbReference>
<evidence type="ECO:0000256" key="1">
    <source>
        <dbReference type="SAM" id="MobiDB-lite"/>
    </source>
</evidence>
<dbReference type="PANTHER" id="PTHR43194:SF2">
    <property type="entry name" value="PEROXISOMAL MEMBRANE PROTEIN LPX1"/>
    <property type="match status" value="1"/>
</dbReference>
<dbReference type="STRING" id="398580.Dshi_3138"/>
<dbReference type="RefSeq" id="WP_012179798.1">
    <property type="nucleotide sequence ID" value="NC_009952.1"/>
</dbReference>
<sequence length="250" mass="26177">MIPHASDAWVLVPGTLCTGEVFAPILDRLGVAPARRHVLMPDAPAVTDYGDRLRAAVQGGEIVCGFSLGALILSHNLPALARARALVLLAANPHPDPPENRAGRLAVRDRVLAGEGPAWVAQNWEAMSTDRGTGLRDRVAVMAAATASLIPAQTDLAASRPGAAAALRATHLPTVFVTGAEDRMTPPDMVCDIARDMPRATLAVPDGLGHFALLEDPDRVAQAIRDGLAQVLSPNPEDSHGPQTDPSHVA</sequence>
<name>A8LLW2_DINSH</name>
<evidence type="ECO:0000259" key="2">
    <source>
        <dbReference type="Pfam" id="PF12697"/>
    </source>
</evidence>
<dbReference type="InterPro" id="IPR050228">
    <property type="entry name" value="Carboxylesterase_BioH"/>
</dbReference>
<dbReference type="OrthoDB" id="5491135at2"/>
<dbReference type="KEGG" id="dsh:Dshi_3138"/>
<dbReference type="eggNOG" id="COG2267">
    <property type="taxonomic scope" value="Bacteria"/>
</dbReference>
<dbReference type="Gene3D" id="3.40.50.1820">
    <property type="entry name" value="alpha/beta hydrolase"/>
    <property type="match status" value="1"/>
</dbReference>
<protein>
    <recommendedName>
        <fullName evidence="2">AB hydrolase-1 domain-containing protein</fullName>
    </recommendedName>
</protein>